<dbReference type="AlphaFoldDB" id="Q608W5"/>
<feature type="compositionally biased region" description="Basic and acidic residues" evidence="1">
    <location>
        <begin position="130"/>
        <end position="146"/>
    </location>
</feature>
<dbReference type="Proteomes" id="UP000006821">
    <property type="component" value="Chromosome"/>
</dbReference>
<reference evidence="2 3" key="1">
    <citation type="journal article" date="2004" name="PLoS Biol.">
        <title>Genomic insights into methanotrophy: the complete genome sequence of Methylococcus capsulatus (Bath).</title>
        <authorList>
            <person name="Ward N.L."/>
            <person name="Larsen O."/>
            <person name="Sakwa J."/>
            <person name="Bruseth L."/>
            <person name="Khouri H.M."/>
            <person name="Durkin A.S."/>
            <person name="Dimitrov G."/>
            <person name="Jiang L."/>
            <person name="Scanlan D."/>
            <person name="Kang K.H."/>
            <person name="Lewis M.R."/>
            <person name="Nelson K.E."/>
            <person name="Methe B.A."/>
            <person name="Wu M."/>
            <person name="Heidelberg J.F."/>
            <person name="Paulsen I.T."/>
            <person name="Fouts D.E."/>
            <person name="Ravel J."/>
            <person name="Tettelin H."/>
            <person name="Ren Q."/>
            <person name="Read T.D."/>
            <person name="DeBoy R.T."/>
            <person name="Seshadri R."/>
            <person name="Salzberg S.L."/>
            <person name="Jensen H.B."/>
            <person name="Birkeland N.K."/>
            <person name="Nelson W.C."/>
            <person name="Dodson R.J."/>
            <person name="Grindhaug S.H."/>
            <person name="Holt I.E."/>
            <person name="Eidhammer I."/>
            <person name="Jonasen I."/>
            <person name="Vanaken S."/>
            <person name="Utterback T.R."/>
            <person name="Feldblyum T.V."/>
            <person name="Fraser C.M."/>
            <person name="Lillehaug J.R."/>
            <person name="Eisen J.A."/>
        </authorList>
    </citation>
    <scope>NUCLEOTIDE SEQUENCE [LARGE SCALE GENOMIC DNA]</scope>
    <source>
        <strain evidence="3">ATCC 33009 / NCIMB 11132 / Bath</strain>
    </source>
</reference>
<feature type="region of interest" description="Disordered" evidence="1">
    <location>
        <begin position="1"/>
        <end position="57"/>
    </location>
</feature>
<accession>Q608W5</accession>
<feature type="region of interest" description="Disordered" evidence="1">
    <location>
        <begin position="124"/>
        <end position="157"/>
    </location>
</feature>
<dbReference type="STRING" id="243233.MCA1373"/>
<name>Q608W5_METCA</name>
<dbReference type="EMBL" id="AE017282">
    <property type="protein sequence ID" value="AAU92387.1"/>
    <property type="molecule type" value="Genomic_DNA"/>
</dbReference>
<gene>
    <name evidence="2" type="ordered locus">MCA1373</name>
</gene>
<sequence length="157" mass="16458">MPPSAASSTACSSSPTIPSSASRATRDPAIDSTRPPQPAGRISPHPLVRTHPESGRTLPYLGAATEIAGWEPRENVALIERSLATRWTRVSPIATGGASAASCAGTTRPPCLCEPRSPLNRGACASAPAWREDGPSEPSIENHELDPNATRFTLRQA</sequence>
<dbReference type="HOGENOM" id="CLU_1675813_0_0_6"/>
<evidence type="ECO:0000256" key="1">
    <source>
        <dbReference type="SAM" id="MobiDB-lite"/>
    </source>
</evidence>
<keyword evidence="2" id="KW-0449">Lipoprotein</keyword>
<evidence type="ECO:0000313" key="2">
    <source>
        <dbReference type="EMBL" id="AAU92387.1"/>
    </source>
</evidence>
<organism evidence="2 3">
    <name type="scientific">Methylococcus capsulatus (strain ATCC 33009 / NCIMB 11132 / Bath)</name>
    <dbReference type="NCBI Taxonomy" id="243233"/>
    <lineage>
        <taxon>Bacteria</taxon>
        <taxon>Pseudomonadati</taxon>
        <taxon>Pseudomonadota</taxon>
        <taxon>Gammaproteobacteria</taxon>
        <taxon>Methylococcales</taxon>
        <taxon>Methylococcaceae</taxon>
        <taxon>Methylococcus</taxon>
    </lineage>
</organism>
<dbReference type="KEGG" id="mca:MCA1373"/>
<feature type="compositionally biased region" description="Low complexity" evidence="1">
    <location>
        <begin position="1"/>
        <end position="23"/>
    </location>
</feature>
<protein>
    <submittedName>
        <fullName evidence="2">Putative lipoprotein</fullName>
    </submittedName>
</protein>
<evidence type="ECO:0000313" key="3">
    <source>
        <dbReference type="Proteomes" id="UP000006821"/>
    </source>
</evidence>
<proteinExistence type="predicted"/>